<dbReference type="GO" id="GO:0051301">
    <property type="term" value="P:cell division"/>
    <property type="evidence" value="ECO:0007669"/>
    <property type="project" value="UniProtKB-KW"/>
</dbReference>
<name>A0A3D5QB10_FLESI</name>
<dbReference type="InterPro" id="IPR005761">
    <property type="entry name" value="UDP-N-AcMur-Glu-dNH2Pim_ligase"/>
</dbReference>
<keyword evidence="2 3" id="KW-0961">Cell wall biogenesis/degradation</keyword>
<dbReference type="NCBIfam" id="NF001126">
    <property type="entry name" value="PRK00139.1-4"/>
    <property type="match status" value="1"/>
</dbReference>
<keyword evidence="2 6" id="KW-0436">Ligase</keyword>
<dbReference type="Pfam" id="PF08245">
    <property type="entry name" value="Mur_ligase_M"/>
    <property type="match status" value="1"/>
</dbReference>
<reference evidence="6 7" key="1">
    <citation type="journal article" date="2018" name="Nat. Biotechnol.">
        <title>A standardized bacterial taxonomy based on genome phylogeny substantially revises the tree of life.</title>
        <authorList>
            <person name="Parks D.H."/>
            <person name="Chuvochina M."/>
            <person name="Waite D.W."/>
            <person name="Rinke C."/>
            <person name="Skarshewski A."/>
            <person name="Chaumeil P.A."/>
            <person name="Hugenholtz P."/>
        </authorList>
    </citation>
    <scope>NUCLEOTIDE SEQUENCE [LARGE SCALE GENOMIC DNA]</scope>
    <source>
        <strain evidence="6">UBA8672</strain>
    </source>
</reference>
<comment type="catalytic activity">
    <reaction evidence="2">
        <text>UDP-N-acetyl-alpha-D-muramoyl-L-alanyl-D-glutamate + meso-2,6-diaminopimelate + ATP = UDP-N-acetyl-alpha-D-muramoyl-L-alanyl-gamma-D-glutamyl-meso-2,6-diaminopimelate + ADP + phosphate + H(+)</text>
        <dbReference type="Rhea" id="RHEA:23676"/>
        <dbReference type="ChEBI" id="CHEBI:15378"/>
        <dbReference type="ChEBI" id="CHEBI:30616"/>
        <dbReference type="ChEBI" id="CHEBI:43474"/>
        <dbReference type="ChEBI" id="CHEBI:57791"/>
        <dbReference type="ChEBI" id="CHEBI:83900"/>
        <dbReference type="ChEBI" id="CHEBI:83905"/>
        <dbReference type="ChEBI" id="CHEBI:456216"/>
        <dbReference type="EC" id="6.3.2.13"/>
    </reaction>
</comment>
<dbReference type="HAMAP" id="MF_00208">
    <property type="entry name" value="MurE"/>
    <property type="match status" value="1"/>
</dbReference>
<comment type="cofactor">
    <cofactor evidence="2">
        <name>Mg(2+)</name>
        <dbReference type="ChEBI" id="CHEBI:18420"/>
    </cofactor>
</comment>
<keyword evidence="2 3" id="KW-0132">Cell division</keyword>
<sequence>MKLKNLLKGVNVLSGETDILNTEVGDISFDSRFLKENSVFVAYKGAGTDSHEYIDDIAETGKIAAFVTEKPVKGVPHIVVDSGRKALAMMSKNFFGIRDDSILKIAVTGTNGKTTINYLLDSIFSTNGMKVVRIGTTEYKVVDRVYQAKTTTPSSYEYYRMMSEGIEQGAEIVCIEASSHALEQERLHGTCFDLSIFTNLTGDHLDYHENMEKYFKAKQKLFDSDYSYKALINADDFYGEKLLGMSVIPSYSYAVENSADFKAFNIQNSLDGVSFAAACGKELKLQSNMVGRHNIYNILAAAAASNILGVPETVIYEGIKNLKNIPGRLEKIVVNNRYFFVDYAHTDDALKNVLQSLSGLKKKRLITVFGCGGDRDKTKRPRMAKAAEAYSDKIVVTNDNPRTEDPASIIRNIETGFAGNTSYDVIPDRREAIIHAYEISEEEDIILVAGKGHEDYQILKDKTIHFDDRQEIKKLLEEESAGL</sequence>
<dbReference type="GO" id="GO:0005737">
    <property type="term" value="C:cytoplasm"/>
    <property type="evidence" value="ECO:0007669"/>
    <property type="project" value="UniProtKB-SubCell"/>
</dbReference>
<dbReference type="GO" id="GO:0005524">
    <property type="term" value="F:ATP binding"/>
    <property type="evidence" value="ECO:0007669"/>
    <property type="project" value="UniProtKB-UniRule"/>
</dbReference>
<keyword evidence="2 3" id="KW-0133">Cell shape</keyword>
<proteinExistence type="inferred from homology"/>
<protein>
    <recommendedName>
        <fullName evidence="2">UDP-N-acetylmuramoyl-L-alanyl-D-glutamate--2,6-diaminopimelate ligase</fullName>
        <ecNumber evidence="2">6.3.2.13</ecNumber>
    </recommendedName>
    <alternativeName>
        <fullName evidence="2">Meso-A2pm-adding enzyme</fullName>
    </alternativeName>
    <alternativeName>
        <fullName evidence="2">Meso-diaminopimelate-adding enzyme</fullName>
    </alternativeName>
    <alternativeName>
        <fullName evidence="2">UDP-MurNAc-L-Ala-D-Glu:meso-diaminopimelate ligase</fullName>
    </alternativeName>
    <alternativeName>
        <fullName evidence="2">UDP-MurNAc-tripeptide synthetase</fullName>
    </alternativeName>
    <alternativeName>
        <fullName evidence="2">UDP-N-acetylmuramyl-tripeptide synthetase</fullName>
    </alternativeName>
</protein>
<feature type="domain" description="Mur ligase C-terminal" evidence="4">
    <location>
        <begin position="327"/>
        <end position="452"/>
    </location>
</feature>
<evidence type="ECO:0000256" key="2">
    <source>
        <dbReference type="HAMAP-Rule" id="MF_00208"/>
    </source>
</evidence>
<feature type="binding site" evidence="2">
    <location>
        <begin position="399"/>
        <end position="402"/>
    </location>
    <ligand>
        <name>meso-2,6-diaminopimelate</name>
        <dbReference type="ChEBI" id="CHEBI:57791"/>
    </ligand>
</feature>
<accession>A0A3D5QB10</accession>
<evidence type="ECO:0000259" key="5">
    <source>
        <dbReference type="Pfam" id="PF08245"/>
    </source>
</evidence>
<comment type="function">
    <text evidence="2">Catalyzes the addition of meso-diaminopimelic acid to the nucleotide precursor UDP-N-acetylmuramoyl-L-alanyl-D-glutamate (UMAG) in the biosynthesis of bacterial cell-wall peptidoglycan.</text>
</comment>
<evidence type="ECO:0000256" key="3">
    <source>
        <dbReference type="RuleBase" id="RU004135"/>
    </source>
</evidence>
<evidence type="ECO:0000259" key="4">
    <source>
        <dbReference type="Pfam" id="PF02875"/>
    </source>
</evidence>
<keyword evidence="2" id="KW-0460">Magnesium</keyword>
<dbReference type="GO" id="GO:0071555">
    <property type="term" value="P:cell wall organization"/>
    <property type="evidence" value="ECO:0007669"/>
    <property type="project" value="UniProtKB-KW"/>
</dbReference>
<feature type="binding site" evidence="2">
    <location>
        <position position="186"/>
    </location>
    <ligand>
        <name>UDP-N-acetyl-alpha-D-muramoyl-L-alanyl-D-glutamate</name>
        <dbReference type="ChEBI" id="CHEBI:83900"/>
    </ligand>
</feature>
<feature type="binding site" evidence="2">
    <location>
        <begin position="151"/>
        <end position="152"/>
    </location>
    <ligand>
        <name>UDP-N-acetyl-alpha-D-muramoyl-L-alanyl-D-glutamate</name>
        <dbReference type="ChEBI" id="CHEBI:83900"/>
    </ligand>
</feature>
<dbReference type="Gene3D" id="3.40.1390.10">
    <property type="entry name" value="MurE/MurF, N-terminal domain"/>
    <property type="match status" value="1"/>
</dbReference>
<dbReference type="Pfam" id="PF02875">
    <property type="entry name" value="Mur_ligase_C"/>
    <property type="match status" value="1"/>
</dbReference>
<dbReference type="AlphaFoldDB" id="A0A3D5QB10"/>
<comment type="PTM">
    <text evidence="2">Carboxylation is probably crucial for Mg(2+) binding and, consequently, for the gamma-phosphate positioning of ATP.</text>
</comment>
<feature type="binding site" evidence="2">
    <location>
        <position position="450"/>
    </location>
    <ligand>
        <name>meso-2,6-diaminopimelate</name>
        <dbReference type="ChEBI" id="CHEBI:57791"/>
    </ligand>
</feature>
<feature type="binding site" evidence="2">
    <location>
        <begin position="109"/>
        <end position="115"/>
    </location>
    <ligand>
        <name>ATP</name>
        <dbReference type="ChEBI" id="CHEBI:30616"/>
    </ligand>
</feature>
<dbReference type="PANTHER" id="PTHR23135:SF4">
    <property type="entry name" value="UDP-N-ACETYLMURAMOYL-L-ALANYL-D-GLUTAMATE--2,6-DIAMINOPIMELATE LIGASE MURE HOMOLOG, CHLOROPLASTIC"/>
    <property type="match status" value="1"/>
</dbReference>
<keyword evidence="2" id="KW-0547">Nucleotide-binding</keyword>
<feature type="binding site" evidence="2">
    <location>
        <position position="375"/>
    </location>
    <ligand>
        <name>meso-2,6-diaminopimelate</name>
        <dbReference type="ChEBI" id="CHEBI:57791"/>
    </ligand>
</feature>
<dbReference type="GO" id="GO:0008765">
    <property type="term" value="F:UDP-N-acetylmuramoylalanyl-D-glutamate-2,6-diaminopimelate ligase activity"/>
    <property type="evidence" value="ECO:0007669"/>
    <property type="project" value="UniProtKB-UniRule"/>
</dbReference>
<evidence type="ECO:0000256" key="1">
    <source>
        <dbReference type="ARBA" id="ARBA00005898"/>
    </source>
</evidence>
<dbReference type="SUPFAM" id="SSF53244">
    <property type="entry name" value="MurD-like peptide ligases, peptide-binding domain"/>
    <property type="match status" value="1"/>
</dbReference>
<evidence type="ECO:0000313" key="6">
    <source>
        <dbReference type="EMBL" id="HCW92898.1"/>
    </source>
</evidence>
<feature type="binding site" evidence="2">
    <location>
        <position position="31"/>
    </location>
    <ligand>
        <name>UDP-N-acetyl-alpha-D-muramoyl-L-alanyl-D-glutamate</name>
        <dbReference type="ChEBI" id="CHEBI:83900"/>
    </ligand>
</feature>
<dbReference type="SUPFAM" id="SSF53623">
    <property type="entry name" value="MurD-like peptide ligases, catalytic domain"/>
    <property type="match status" value="1"/>
</dbReference>
<organism evidence="6 7">
    <name type="scientific">Flexistipes sinusarabici</name>
    <dbReference type="NCBI Taxonomy" id="2352"/>
    <lineage>
        <taxon>Bacteria</taxon>
        <taxon>Pseudomonadati</taxon>
        <taxon>Deferribacterota</taxon>
        <taxon>Deferribacteres</taxon>
        <taxon>Deferribacterales</taxon>
        <taxon>Flexistipitaceae</taxon>
        <taxon>Flexistipes</taxon>
    </lineage>
</organism>
<feature type="binding site" evidence="2">
    <location>
        <position position="178"/>
    </location>
    <ligand>
        <name>UDP-N-acetyl-alpha-D-muramoyl-L-alanyl-D-glutamate</name>
        <dbReference type="ChEBI" id="CHEBI:83900"/>
    </ligand>
</feature>
<keyword evidence="2" id="KW-0963">Cytoplasm</keyword>
<dbReference type="PANTHER" id="PTHR23135">
    <property type="entry name" value="MUR LIGASE FAMILY MEMBER"/>
    <property type="match status" value="1"/>
</dbReference>
<dbReference type="InterPro" id="IPR013221">
    <property type="entry name" value="Mur_ligase_cen"/>
</dbReference>
<dbReference type="NCBIfam" id="TIGR01085">
    <property type="entry name" value="murE"/>
    <property type="match status" value="1"/>
</dbReference>
<dbReference type="InterPro" id="IPR036615">
    <property type="entry name" value="Mur_ligase_C_dom_sf"/>
</dbReference>
<comment type="similarity">
    <text evidence="1 2">Belongs to the MurCDEF family. MurE subfamily.</text>
</comment>
<keyword evidence="2 3" id="KW-0131">Cell cycle</keyword>
<dbReference type="GO" id="GO:0009252">
    <property type="term" value="P:peptidoglycan biosynthetic process"/>
    <property type="evidence" value="ECO:0007669"/>
    <property type="project" value="UniProtKB-UniRule"/>
</dbReference>
<dbReference type="GO" id="GO:0000287">
    <property type="term" value="F:magnesium ion binding"/>
    <property type="evidence" value="ECO:0007669"/>
    <property type="project" value="UniProtKB-UniRule"/>
</dbReference>
<comment type="caution">
    <text evidence="2">Lacks conserved residue(s) required for the propagation of feature annotation.</text>
</comment>
<keyword evidence="2" id="KW-0067">ATP-binding</keyword>
<dbReference type="EMBL" id="DPPF01000088">
    <property type="protein sequence ID" value="HCW92898.1"/>
    <property type="molecule type" value="Genomic_DNA"/>
</dbReference>
<comment type="subcellular location">
    <subcellularLocation>
        <location evidence="2 3">Cytoplasm</location>
    </subcellularLocation>
</comment>
<dbReference type="GO" id="GO:0008360">
    <property type="term" value="P:regulation of cell shape"/>
    <property type="evidence" value="ECO:0007669"/>
    <property type="project" value="UniProtKB-KW"/>
</dbReference>
<comment type="pathway">
    <text evidence="2 3">Cell wall biogenesis; peptidoglycan biosynthesis.</text>
</comment>
<feature type="binding site" evidence="2">
    <location>
        <position position="454"/>
    </location>
    <ligand>
        <name>meso-2,6-diaminopimelate</name>
        <dbReference type="ChEBI" id="CHEBI:57791"/>
    </ligand>
</feature>
<evidence type="ECO:0000313" key="7">
    <source>
        <dbReference type="Proteomes" id="UP000262325"/>
    </source>
</evidence>
<dbReference type="Gene3D" id="3.90.190.20">
    <property type="entry name" value="Mur ligase, C-terminal domain"/>
    <property type="match status" value="1"/>
</dbReference>
<comment type="caution">
    <text evidence="6">The sequence shown here is derived from an EMBL/GenBank/DDBJ whole genome shotgun (WGS) entry which is preliminary data.</text>
</comment>
<dbReference type="SUPFAM" id="SSF63418">
    <property type="entry name" value="MurE/MurF N-terminal domain"/>
    <property type="match status" value="1"/>
</dbReference>
<keyword evidence="2 3" id="KW-0573">Peptidoglycan synthesis</keyword>
<gene>
    <name evidence="2" type="primary">murE</name>
    <name evidence="6" type="ORF">DHM44_04375</name>
</gene>
<feature type="binding site" evidence="2">
    <location>
        <position position="184"/>
    </location>
    <ligand>
        <name>UDP-N-acetyl-alpha-D-muramoyl-L-alanyl-D-glutamate</name>
        <dbReference type="ChEBI" id="CHEBI:83900"/>
    </ligand>
</feature>
<feature type="modified residue" description="N6-carboxylysine" evidence="2">
    <location>
        <position position="218"/>
    </location>
</feature>
<dbReference type="InterPro" id="IPR036565">
    <property type="entry name" value="Mur-like_cat_sf"/>
</dbReference>
<dbReference type="EC" id="6.3.2.13" evidence="2"/>
<dbReference type="UniPathway" id="UPA00219"/>
<dbReference type="InterPro" id="IPR035911">
    <property type="entry name" value="MurE/MurF_N"/>
</dbReference>
<dbReference type="Gene3D" id="3.40.1190.10">
    <property type="entry name" value="Mur-like, catalytic domain"/>
    <property type="match status" value="1"/>
</dbReference>
<feature type="domain" description="Mur ligase central" evidence="5">
    <location>
        <begin position="107"/>
        <end position="304"/>
    </location>
</feature>
<feature type="short sequence motif" description="Meso-diaminopimelate recognition motif" evidence="2">
    <location>
        <begin position="399"/>
        <end position="402"/>
    </location>
</feature>
<dbReference type="Proteomes" id="UP000262325">
    <property type="component" value="Unassembled WGS sequence"/>
</dbReference>
<dbReference type="InterPro" id="IPR004101">
    <property type="entry name" value="Mur_ligase_C"/>
</dbReference>